<accession>A0AAD7V0K6</accession>
<evidence type="ECO:0000256" key="2">
    <source>
        <dbReference type="ARBA" id="ARBA00006330"/>
    </source>
</evidence>
<dbReference type="CDD" id="cd01627">
    <property type="entry name" value="HAD_TPP"/>
    <property type="match status" value="1"/>
</dbReference>
<dbReference type="CDD" id="cd03788">
    <property type="entry name" value="GT20_TPS"/>
    <property type="match status" value="1"/>
</dbReference>
<dbReference type="InterPro" id="IPR006379">
    <property type="entry name" value="HAD-SF_hydro_IIB"/>
</dbReference>
<dbReference type="EMBL" id="JARTCD010000034">
    <property type="protein sequence ID" value="KAJ8657084.1"/>
    <property type="molecule type" value="Genomic_DNA"/>
</dbReference>
<feature type="region of interest" description="Disordered" evidence="3">
    <location>
        <begin position="48"/>
        <end position="138"/>
    </location>
</feature>
<dbReference type="FunFam" id="3.30.70.1020:FF:000002">
    <property type="entry name" value="Trehalose-6-phosphate synthase 2"/>
    <property type="match status" value="1"/>
</dbReference>
<reference evidence="4 5" key="1">
    <citation type="submission" date="2023-03" db="EMBL/GenBank/DDBJ databases">
        <title>Genome sequence of Lichtheimia ornata CBS 291.66.</title>
        <authorList>
            <person name="Mohabir J.T."/>
            <person name="Shea T.P."/>
            <person name="Kurbessoian T."/>
            <person name="Berby B."/>
            <person name="Fontaine J."/>
            <person name="Livny J."/>
            <person name="Gnirke A."/>
            <person name="Stajich J.E."/>
            <person name="Cuomo C.A."/>
        </authorList>
    </citation>
    <scope>NUCLEOTIDE SEQUENCE [LARGE SCALE GENOMIC DNA]</scope>
    <source>
        <strain evidence="4">CBS 291.66</strain>
    </source>
</reference>
<dbReference type="GO" id="GO:0005992">
    <property type="term" value="P:trehalose biosynthetic process"/>
    <property type="evidence" value="ECO:0007669"/>
    <property type="project" value="InterPro"/>
</dbReference>
<dbReference type="FunFam" id="3.40.50.2000:FF:000036">
    <property type="entry name" value="Alpha,alpha-trehalose-phosphate synthase subunit Tps2"/>
    <property type="match status" value="1"/>
</dbReference>
<evidence type="ECO:0000256" key="3">
    <source>
        <dbReference type="SAM" id="MobiDB-lite"/>
    </source>
</evidence>
<dbReference type="GO" id="GO:0004805">
    <property type="term" value="F:trehalose-phosphatase activity"/>
    <property type="evidence" value="ECO:0007669"/>
    <property type="project" value="TreeGrafter"/>
</dbReference>
<evidence type="ECO:0000313" key="5">
    <source>
        <dbReference type="Proteomes" id="UP001234581"/>
    </source>
</evidence>
<sequence length="882" mass="98938">MPSDPQHPQQPLTAENVAQYLPLSGHLPKIPGRIINVTHQIPYNIIRSPPTMTSLDSTQQPPTPPYSPPSTSFLGSLQQDVSDEETSGNSSSSSSDGGNGSSNDLFRQMQASRFQHHHHHQEHSPVSSAPISKLARHHRRTGTLRVKFHAADWTVVQSRGHGALYAGLQSLSQHWETIHIGWTGPIRIAHSKKTVPSEDIDPADKKKLETLLWEKGRIVPIFLDNKANGHYEGYCKEVLWPLLHYLVWNKATDGRAEKQNWHDYVAVNQQFANTIVAHYRQGDIISIHDYHLLLVPEMVRAQIPDAAIGIFIHATFPSSEIFRCLSVRNEILSGMVGADLVGFQTYAYARHFISSCTRVLGYESTLVGVNANSRQVSVGTWPIGIDVDRINRFRKEPGVQPKIQAIRDMYMGKKIIIGRDKLDQTKGVLQKLHAFEQFLHDYPEWRNQVVLIQVTTPTVHGMSKLETKVSETVSHINGLYGSLEFTPIHHYHQDIDRDEYYALLSAADVGLITSVRDGMNTTSFEFIICQSEQHAPLILSEFTGTAGSLSAALMVNPWDSAGVARAINEALCMSPEEKHTRHLQLYNHVTAHTASFWAHSFIKHLVSCTEKRTLRSHETPALDRTRLVDAYKQAKKRLMFFDYDGTLTPIVSVPSDAKPSKPVLEHLQKLCNDPRNEVWVISGRDQQTLDDWLGSAITNIGLSAEHGSFLKTANAGRWVNMLDDVNMSWKQDVTEIFEYYTERTQGSFTEHKKSSITWHYRLADAEYGAFQAKECQNHLENAIVSKLPVEILLGKKNIEVRPASINKGEIVKRILAQHPDADFVICAGDDKTDEDMFRTLATSSIHDTFSVTVGSPEKKTLASWHVRSSGDIVDVLGQMASA</sequence>
<protein>
    <submittedName>
        <fullName evidence="4">Alpha,alpha-trehalose-phosphate synthase (UDP-forming)</fullName>
    </submittedName>
</protein>
<dbReference type="GO" id="GO:0005946">
    <property type="term" value="C:alpha,alpha-trehalose-phosphate synthase complex (UDP-forming)"/>
    <property type="evidence" value="ECO:0007669"/>
    <property type="project" value="TreeGrafter"/>
</dbReference>
<dbReference type="RefSeq" id="XP_058341997.1">
    <property type="nucleotide sequence ID" value="XM_058487182.1"/>
</dbReference>
<evidence type="ECO:0000256" key="1">
    <source>
        <dbReference type="ARBA" id="ARBA00005409"/>
    </source>
</evidence>
<keyword evidence="5" id="KW-1185">Reference proteome</keyword>
<dbReference type="Gene3D" id="3.40.50.2000">
    <property type="entry name" value="Glycogen Phosphorylase B"/>
    <property type="match status" value="2"/>
</dbReference>
<dbReference type="GO" id="GO:0005829">
    <property type="term" value="C:cytosol"/>
    <property type="evidence" value="ECO:0007669"/>
    <property type="project" value="TreeGrafter"/>
</dbReference>
<dbReference type="InterPro" id="IPR036412">
    <property type="entry name" value="HAD-like_sf"/>
</dbReference>
<dbReference type="NCBIfam" id="NF011071">
    <property type="entry name" value="PRK14501.1"/>
    <property type="match status" value="1"/>
</dbReference>
<organism evidence="4 5">
    <name type="scientific">Lichtheimia ornata</name>
    <dbReference type="NCBI Taxonomy" id="688661"/>
    <lineage>
        <taxon>Eukaryota</taxon>
        <taxon>Fungi</taxon>
        <taxon>Fungi incertae sedis</taxon>
        <taxon>Mucoromycota</taxon>
        <taxon>Mucoromycotina</taxon>
        <taxon>Mucoromycetes</taxon>
        <taxon>Mucorales</taxon>
        <taxon>Lichtheimiaceae</taxon>
        <taxon>Lichtheimia</taxon>
    </lineage>
</organism>
<dbReference type="Gene3D" id="3.40.50.1000">
    <property type="entry name" value="HAD superfamily/HAD-like"/>
    <property type="match status" value="1"/>
</dbReference>
<name>A0AAD7V0K6_9FUNG</name>
<dbReference type="GeneID" id="83214573"/>
<dbReference type="FunFam" id="3.40.50.1000:FF:000052">
    <property type="entry name" value="Alpha,alpha-trehalose-phosphate synthase [UDP-forming] 6"/>
    <property type="match status" value="1"/>
</dbReference>
<dbReference type="InterPro" id="IPR001830">
    <property type="entry name" value="Glyco_trans_20"/>
</dbReference>
<dbReference type="NCBIfam" id="TIGR00685">
    <property type="entry name" value="T6PP"/>
    <property type="match status" value="1"/>
</dbReference>
<dbReference type="NCBIfam" id="TIGR01484">
    <property type="entry name" value="HAD-SF-IIB"/>
    <property type="match status" value="1"/>
</dbReference>
<dbReference type="GO" id="GO:0003825">
    <property type="term" value="F:alpha,alpha-trehalose-phosphate synthase (UDP-forming) activity"/>
    <property type="evidence" value="ECO:0007669"/>
    <property type="project" value="TreeGrafter"/>
</dbReference>
<comment type="similarity">
    <text evidence="1">In the N-terminal section; belongs to the glycosyltransferase 20 family.</text>
</comment>
<dbReference type="SUPFAM" id="SSF56784">
    <property type="entry name" value="HAD-like"/>
    <property type="match status" value="1"/>
</dbReference>
<dbReference type="AlphaFoldDB" id="A0AAD7V0K6"/>
<dbReference type="InterPro" id="IPR023214">
    <property type="entry name" value="HAD_sf"/>
</dbReference>
<dbReference type="SUPFAM" id="SSF53756">
    <property type="entry name" value="UDP-Glycosyltransferase/glycogen phosphorylase"/>
    <property type="match status" value="1"/>
</dbReference>
<proteinExistence type="inferred from homology"/>
<comment type="similarity">
    <text evidence="2">In the C-terminal section; belongs to the trehalose phosphatase family.</text>
</comment>
<dbReference type="Pfam" id="PF02358">
    <property type="entry name" value="Trehalose_PPase"/>
    <property type="match status" value="1"/>
</dbReference>
<comment type="caution">
    <text evidence="4">The sequence shown here is derived from an EMBL/GenBank/DDBJ whole genome shotgun (WGS) entry which is preliminary data.</text>
</comment>
<dbReference type="Gene3D" id="3.30.70.1020">
    <property type="entry name" value="Trehalose-6-phosphate phosphatase related protein, domain 2"/>
    <property type="match status" value="1"/>
</dbReference>
<feature type="compositionally biased region" description="Low complexity" evidence="3">
    <location>
        <begin position="87"/>
        <end position="104"/>
    </location>
</feature>
<dbReference type="PANTHER" id="PTHR10788:SF123">
    <property type="entry name" value="TREHALOSE-PHOSPHATASE"/>
    <property type="match status" value="1"/>
</dbReference>
<gene>
    <name evidence="4" type="ORF">O0I10_007164</name>
</gene>
<dbReference type="Proteomes" id="UP001234581">
    <property type="component" value="Unassembled WGS sequence"/>
</dbReference>
<dbReference type="PANTHER" id="PTHR10788">
    <property type="entry name" value="TREHALOSE-6-PHOSPHATE SYNTHASE"/>
    <property type="match status" value="1"/>
</dbReference>
<dbReference type="InterPro" id="IPR003337">
    <property type="entry name" value="Trehalose_PPase"/>
</dbReference>
<evidence type="ECO:0000313" key="4">
    <source>
        <dbReference type="EMBL" id="KAJ8657084.1"/>
    </source>
</evidence>
<dbReference type="Pfam" id="PF00982">
    <property type="entry name" value="Glyco_transf_20"/>
    <property type="match status" value="1"/>
</dbReference>